<feature type="compositionally biased region" description="Polar residues" evidence="1">
    <location>
        <begin position="13"/>
        <end position="24"/>
    </location>
</feature>
<organism evidence="2 3">
    <name type="scientific">Guyanagaster necrorhizus</name>
    <dbReference type="NCBI Taxonomy" id="856835"/>
    <lineage>
        <taxon>Eukaryota</taxon>
        <taxon>Fungi</taxon>
        <taxon>Dikarya</taxon>
        <taxon>Basidiomycota</taxon>
        <taxon>Agaricomycotina</taxon>
        <taxon>Agaricomycetes</taxon>
        <taxon>Agaricomycetidae</taxon>
        <taxon>Agaricales</taxon>
        <taxon>Marasmiineae</taxon>
        <taxon>Physalacriaceae</taxon>
        <taxon>Guyanagaster</taxon>
    </lineage>
</organism>
<protein>
    <submittedName>
        <fullName evidence="2">Uncharacterized protein</fullName>
    </submittedName>
</protein>
<proteinExistence type="predicted"/>
<evidence type="ECO:0000313" key="2">
    <source>
        <dbReference type="EMBL" id="KAG7448834.1"/>
    </source>
</evidence>
<dbReference type="Proteomes" id="UP000812287">
    <property type="component" value="Unassembled WGS sequence"/>
</dbReference>
<dbReference type="AlphaFoldDB" id="A0A9P8AUT3"/>
<name>A0A9P8AUT3_9AGAR</name>
<sequence length="120" mass="12876">MELGYPSLPQGLALSTDQSTSRPTTNRAFALNTSIAPNPALTAQISVSIPTSTQSFSVDINTYGLPLHNEYANSSALGGMTVWWVPQQLQVQTHQGAQLAPNWSAPLVYSAGLMMPTFRP</sequence>
<feature type="region of interest" description="Disordered" evidence="1">
    <location>
        <begin position="1"/>
        <end position="24"/>
    </location>
</feature>
<accession>A0A9P8AUT3</accession>
<gene>
    <name evidence="2" type="ORF">BT62DRAFT_1003562</name>
</gene>
<evidence type="ECO:0000256" key="1">
    <source>
        <dbReference type="SAM" id="MobiDB-lite"/>
    </source>
</evidence>
<evidence type="ECO:0000313" key="3">
    <source>
        <dbReference type="Proteomes" id="UP000812287"/>
    </source>
</evidence>
<dbReference type="RefSeq" id="XP_043042334.1">
    <property type="nucleotide sequence ID" value="XM_043176952.1"/>
</dbReference>
<comment type="caution">
    <text evidence="2">The sequence shown here is derived from an EMBL/GenBank/DDBJ whole genome shotgun (WGS) entry which is preliminary data.</text>
</comment>
<dbReference type="EMBL" id="MU250529">
    <property type="protein sequence ID" value="KAG7448834.1"/>
    <property type="molecule type" value="Genomic_DNA"/>
</dbReference>
<keyword evidence="3" id="KW-1185">Reference proteome</keyword>
<dbReference type="GeneID" id="66099239"/>
<reference evidence="2" key="1">
    <citation type="submission" date="2020-11" db="EMBL/GenBank/DDBJ databases">
        <title>Adaptations for nitrogen fixation in a non-lichenized fungal sporocarp promotes dispersal by wood-feeding termites.</title>
        <authorList>
            <consortium name="DOE Joint Genome Institute"/>
            <person name="Koch R.A."/>
            <person name="Yoon G."/>
            <person name="Arayal U."/>
            <person name="Lail K."/>
            <person name="Amirebrahimi M."/>
            <person name="Labutti K."/>
            <person name="Lipzen A."/>
            <person name="Riley R."/>
            <person name="Barry K."/>
            <person name="Henrissat B."/>
            <person name="Grigoriev I.V."/>
            <person name="Herr J.R."/>
            <person name="Aime M.C."/>
        </authorList>
    </citation>
    <scope>NUCLEOTIDE SEQUENCE</scope>
    <source>
        <strain evidence="2">MCA 3950</strain>
    </source>
</reference>